<dbReference type="STRING" id="1034346.GCA_000313565_02017"/>
<dbReference type="GeneID" id="94441508"/>
<reference evidence="4 5" key="1">
    <citation type="submission" date="2018-05" db="EMBL/GenBank/DDBJ databases">
        <title>Genomic Encyclopedia of Type Strains, Phase IV (KMG-IV): sequencing the most valuable type-strain genomes for metagenomic binning, comparative biology and taxonomic classification.</title>
        <authorList>
            <person name="Goeker M."/>
        </authorList>
    </citation>
    <scope>NUCLEOTIDE SEQUENCE [LARGE SCALE GENOMIC DNA]</scope>
    <source>
        <strain evidence="4 5">JC118</strain>
    </source>
</reference>
<dbReference type="EMBL" id="JALDAW010000002">
    <property type="protein sequence ID" value="MDY5166672.1"/>
    <property type="molecule type" value="Genomic_DNA"/>
</dbReference>
<dbReference type="InterPro" id="IPR006680">
    <property type="entry name" value="Amidohydro-rel"/>
</dbReference>
<dbReference type="InterPro" id="IPR032466">
    <property type="entry name" value="Metal_Hydrolase"/>
</dbReference>
<dbReference type="GO" id="GO:0005737">
    <property type="term" value="C:cytoplasm"/>
    <property type="evidence" value="ECO:0007669"/>
    <property type="project" value="TreeGrafter"/>
</dbReference>
<dbReference type="GO" id="GO:0016831">
    <property type="term" value="F:carboxy-lyase activity"/>
    <property type="evidence" value="ECO:0007669"/>
    <property type="project" value="InterPro"/>
</dbReference>
<dbReference type="Proteomes" id="UP001276902">
    <property type="component" value="Unassembled WGS sequence"/>
</dbReference>
<name>A0A318KY52_9FIRM</name>
<dbReference type="RefSeq" id="WP_022938321.1">
    <property type="nucleotide sequence ID" value="NZ_BAABZA010000008.1"/>
</dbReference>
<dbReference type="PANTHER" id="PTHR21240:SF28">
    <property type="entry name" value="ISO-OROTATE DECARBOXYLASE (EUROFUNG)"/>
    <property type="match status" value="1"/>
</dbReference>
<evidence type="ECO:0000313" key="4">
    <source>
        <dbReference type="EMBL" id="PXX80566.1"/>
    </source>
</evidence>
<dbReference type="EMBL" id="QJKH01000003">
    <property type="protein sequence ID" value="PXX80566.1"/>
    <property type="molecule type" value="Genomic_DNA"/>
</dbReference>
<protein>
    <submittedName>
        <fullName evidence="3">Amidohydrolase family protein</fullName>
    </submittedName>
</protein>
<feature type="domain" description="Amidohydrolase-related" evidence="2">
    <location>
        <begin position="15"/>
        <end position="244"/>
    </location>
</feature>
<sequence>MVLDFHAHLDRDPITKEYDVTGLLQDMEENKIDQRVVSTFYGASMSAANDKIIELVRQYPDKLIGCAVINPKLDDAVEEVRRIAAADEIKMIEFNSLEHGYRPEKFAYNIEPILEICEAKGLIVKLFCGQGFYTMPEQWVYYTHRYPKVQFVILHMGGTDYTYGTVDLCKEAGTENLMLETSYETEVPALHKMFKELPVDKFLYGSNYPSNFTNLSIMKFNSLNLSAAAMDKIFYQNAAQLLKLK</sequence>
<gene>
    <name evidence="4" type="ORF">DES51_103161</name>
    <name evidence="3" type="ORF">MQE39_00845</name>
</gene>
<dbReference type="Proteomes" id="UP000247612">
    <property type="component" value="Unassembled WGS sequence"/>
</dbReference>
<dbReference type="GO" id="GO:0019748">
    <property type="term" value="P:secondary metabolic process"/>
    <property type="evidence" value="ECO:0007669"/>
    <property type="project" value="TreeGrafter"/>
</dbReference>
<dbReference type="Gene3D" id="3.20.20.140">
    <property type="entry name" value="Metal-dependent hydrolases"/>
    <property type="match status" value="1"/>
</dbReference>
<dbReference type="SUPFAM" id="SSF51556">
    <property type="entry name" value="Metallo-dependent hydrolases"/>
    <property type="match status" value="1"/>
</dbReference>
<organism evidence="4 5">
    <name type="scientific">Dielma fastidiosa</name>
    <dbReference type="NCBI Taxonomy" id="1034346"/>
    <lineage>
        <taxon>Bacteria</taxon>
        <taxon>Bacillati</taxon>
        <taxon>Bacillota</taxon>
        <taxon>Erysipelotrichia</taxon>
        <taxon>Erysipelotrichales</taxon>
        <taxon>Erysipelotrichaceae</taxon>
        <taxon>Dielma</taxon>
    </lineage>
</organism>
<dbReference type="PANTHER" id="PTHR21240">
    <property type="entry name" value="2-AMINO-3-CARBOXYLMUCONATE-6-SEMIALDEHYDE DECARBOXYLASE"/>
    <property type="match status" value="1"/>
</dbReference>
<dbReference type="OrthoDB" id="9771932at2"/>
<dbReference type="InterPro" id="IPR032465">
    <property type="entry name" value="ACMSD"/>
</dbReference>
<dbReference type="GO" id="GO:0016787">
    <property type="term" value="F:hydrolase activity"/>
    <property type="evidence" value="ECO:0007669"/>
    <property type="project" value="InterPro"/>
</dbReference>
<dbReference type="Pfam" id="PF04909">
    <property type="entry name" value="Amidohydro_2"/>
    <property type="match status" value="1"/>
</dbReference>
<dbReference type="AlphaFoldDB" id="A0A318KY52"/>
<proteinExistence type="predicted"/>
<evidence type="ECO:0000313" key="5">
    <source>
        <dbReference type="Proteomes" id="UP000247612"/>
    </source>
</evidence>
<keyword evidence="5" id="KW-1185">Reference proteome</keyword>
<keyword evidence="1" id="KW-0456">Lyase</keyword>
<accession>A0A318KY52</accession>
<evidence type="ECO:0000313" key="3">
    <source>
        <dbReference type="EMBL" id="MDY5166672.1"/>
    </source>
</evidence>
<comment type="caution">
    <text evidence="4">The sequence shown here is derived from an EMBL/GenBank/DDBJ whole genome shotgun (WGS) entry which is preliminary data.</text>
</comment>
<reference evidence="3" key="2">
    <citation type="submission" date="2022-03" db="EMBL/GenBank/DDBJ databases">
        <title>First case of bacteraemia caused by Dielma fastidiosa in a patient hospitalised with diverticulitis.</title>
        <authorList>
            <person name="Forman-Ankjaer B."/>
            <person name="Hvid-Jensen F."/>
            <person name="Kobel C.M."/>
            <person name="Greve T."/>
        </authorList>
    </citation>
    <scope>NUCLEOTIDE SEQUENCE</scope>
    <source>
        <strain evidence="3">AUH_DF_2021</strain>
    </source>
</reference>
<evidence type="ECO:0000259" key="2">
    <source>
        <dbReference type="Pfam" id="PF04909"/>
    </source>
</evidence>
<evidence type="ECO:0000256" key="1">
    <source>
        <dbReference type="ARBA" id="ARBA00023239"/>
    </source>
</evidence>